<dbReference type="InterPro" id="IPR001940">
    <property type="entry name" value="Peptidase_S1C"/>
</dbReference>
<dbReference type="GO" id="GO:0016485">
    <property type="term" value="P:protein processing"/>
    <property type="evidence" value="ECO:0007669"/>
    <property type="project" value="InterPro"/>
</dbReference>
<evidence type="ECO:0000256" key="2">
    <source>
        <dbReference type="ARBA" id="ARBA00023026"/>
    </source>
</evidence>
<dbReference type="AlphaFoldDB" id="A0A7S2SQ07"/>
<reference evidence="3" key="1">
    <citation type="submission" date="2021-01" db="EMBL/GenBank/DDBJ databases">
        <authorList>
            <person name="Corre E."/>
            <person name="Pelletier E."/>
            <person name="Niang G."/>
            <person name="Scheremetjew M."/>
            <person name="Finn R."/>
            <person name="Kale V."/>
            <person name="Holt S."/>
            <person name="Cochrane G."/>
            <person name="Meng A."/>
            <person name="Brown T."/>
            <person name="Cohen L."/>
        </authorList>
    </citation>
    <scope>NUCLEOTIDE SEQUENCE</scope>
    <source>
        <strain evidence="3">NY070348D</strain>
    </source>
</reference>
<protein>
    <submittedName>
        <fullName evidence="3">Uncharacterized protein</fullName>
    </submittedName>
</protein>
<proteinExistence type="inferred from homology"/>
<dbReference type="InterPro" id="IPR039245">
    <property type="entry name" value="TYSND1/DEG15"/>
</dbReference>
<dbReference type="Gene3D" id="2.40.10.10">
    <property type="entry name" value="Trypsin-like serine proteases"/>
    <property type="match status" value="2"/>
</dbReference>
<dbReference type="GO" id="GO:0005777">
    <property type="term" value="C:peroxisome"/>
    <property type="evidence" value="ECO:0007669"/>
    <property type="project" value="InterPro"/>
</dbReference>
<dbReference type="PRINTS" id="PR00834">
    <property type="entry name" value="PROTEASES2C"/>
</dbReference>
<dbReference type="SUPFAM" id="SSF50494">
    <property type="entry name" value="Trypsin-like serine proteases"/>
    <property type="match status" value="2"/>
</dbReference>
<dbReference type="InterPro" id="IPR043504">
    <property type="entry name" value="Peptidase_S1_PA_chymotrypsin"/>
</dbReference>
<dbReference type="EMBL" id="HBHK01026649">
    <property type="protein sequence ID" value="CAD9706469.1"/>
    <property type="molecule type" value="Transcribed_RNA"/>
</dbReference>
<dbReference type="GO" id="GO:0004252">
    <property type="term" value="F:serine-type endopeptidase activity"/>
    <property type="evidence" value="ECO:0007669"/>
    <property type="project" value="InterPro"/>
</dbReference>
<name>A0A7S2SQ07_9STRA</name>
<dbReference type="PANTHER" id="PTHR21004:SF0">
    <property type="entry name" value="PEROXISOMAL LEADER PEPTIDE-PROCESSING PROTEASE"/>
    <property type="match status" value="1"/>
</dbReference>
<comment type="similarity">
    <text evidence="1">Belongs to the peptidase S1C family.</text>
</comment>
<accession>A0A7S2SQ07</accession>
<sequence length="540" mass="57147">MDGSVLVRVQGPDPQGLKLGGRSFYAVESGRTTLSGSGFVSRSGGRTVVVTSASVLAPFFKLDQQGKPDGMIEGARVDVYLESGEWREAAFAQVVSLDSVKSAAEKLIGAKVKLQRGVHVGCVALLQVVQGGDAVTPLCCGIGQECNRGDEISVIASPFGLVSPTVFQNSVTSGVVSNVVHDSTRVALLLTDARCLPGSEGAPVFNRSGELIGMVSSTVERPDGSKLELGTVIPVALFSNLLELKLVDSGTSLDVRNCSVQQGSSNMIADAVFGCSESVVMITINSSWGSGVVVSTDGHILTCAHLFRPFVLVDKRTHRLRLRHPSTRITVSIRNGGVCLHCAAELVFCSKGAIDVALLKIQSTSADMSIKSVKFSTGRIQAGTRCVAIGHAIFLPTTNLSATVSSGVISRVVCLPRDKTTPAIVQTCASVFRGHSGGLLADETGRFIGILTSNARHSNGDIIPTINFSIPYAMLQPLIEIVLEGGEPSSPNVQSVFDMYDREDPELLSLWRLESDSQPPPQADALSRFDNIVEQLKAKL</sequence>
<dbReference type="Gene3D" id="2.40.10.120">
    <property type="match status" value="1"/>
</dbReference>
<dbReference type="InterPro" id="IPR009003">
    <property type="entry name" value="Peptidase_S1_PA"/>
</dbReference>
<keyword evidence="2" id="KW-0843">Virulence</keyword>
<evidence type="ECO:0000313" key="3">
    <source>
        <dbReference type="EMBL" id="CAD9706469.1"/>
    </source>
</evidence>
<organism evidence="3">
    <name type="scientific">Mucochytrium quahogii</name>
    <dbReference type="NCBI Taxonomy" id="96639"/>
    <lineage>
        <taxon>Eukaryota</taxon>
        <taxon>Sar</taxon>
        <taxon>Stramenopiles</taxon>
        <taxon>Bigyra</taxon>
        <taxon>Labyrinthulomycetes</taxon>
        <taxon>Thraustochytrida</taxon>
        <taxon>Thraustochytriidae</taxon>
        <taxon>Mucochytrium</taxon>
    </lineage>
</organism>
<evidence type="ECO:0000256" key="1">
    <source>
        <dbReference type="ARBA" id="ARBA00010541"/>
    </source>
</evidence>
<dbReference type="PANTHER" id="PTHR21004">
    <property type="entry name" value="SERINE PROTEASE-RELATED"/>
    <property type="match status" value="1"/>
</dbReference>
<dbReference type="Pfam" id="PF13365">
    <property type="entry name" value="Trypsin_2"/>
    <property type="match status" value="2"/>
</dbReference>
<gene>
    <name evidence="3" type="ORF">QSP1433_LOCUS16765</name>
</gene>